<dbReference type="RefSeq" id="WP_182080886.1">
    <property type="nucleotide sequence ID" value="NZ_CP063356.2"/>
</dbReference>
<dbReference type="Pfam" id="PF01526">
    <property type="entry name" value="DDE_Tnp_Tn3"/>
    <property type="match status" value="1"/>
</dbReference>
<dbReference type="EMBL" id="CP063356">
    <property type="protein sequence ID" value="QOY35128.1"/>
    <property type="molecule type" value="Genomic_DNA"/>
</dbReference>
<keyword evidence="3" id="KW-0238">DNA-binding</keyword>
<dbReference type="Proteomes" id="UP000180175">
    <property type="component" value="Chromosome"/>
</dbReference>
<feature type="domain" description="DUF4158" evidence="6">
    <location>
        <begin position="8"/>
        <end position="173"/>
    </location>
</feature>
<evidence type="ECO:0000256" key="1">
    <source>
        <dbReference type="ARBA" id="ARBA00009402"/>
    </source>
</evidence>
<keyword evidence="4" id="KW-0233">DNA recombination</keyword>
<evidence type="ECO:0000259" key="6">
    <source>
        <dbReference type="Pfam" id="PF13700"/>
    </source>
</evidence>
<keyword evidence="8" id="KW-1185">Reference proteome</keyword>
<sequence>MYVRVRELLTPEERLQYMTIPSNLNEWELGTYFTFTQYDIDVIKRHRRDYNRLGFAIQLCLLRYLGWTISDIKDIPEEIVKYVAKQIGVNTGEYSSYFKREATKYEHLQTIREEYGFSTFTLSDYRSLSKYLFPHAMENGNATHLIQTALEQLRKQKKILPAMATIERSVWEVRKRAEEKIYKLLGASLTASQIEKLDLILSTMPNSHKTFLAWLKETPGNFSPDSFLRVIEKLEYIRNLKLHINTENLHPNRLRQLSRVGARYEPHSFRRFRNQKKYAILITYLLELVQDLTDQAFEIHDRQIMSLLSKGRKAQEEIQKHNGKTINEKVVQFADLGSALIKAKKEGIDPFIELELVMPWDKLVASVEEAKQLARPIDYDYLDLLEKKFYKLRKYTPTLLKSLEFRSNKSAEPLMRAIDVVREMNETGKRKVPEGAPLDFVSNRWQKHVYDEDGTINRHYYEMAVLTELRNFVRSGDVSIIGSRQYKDFDEYLISTEEWEQIKPTQTKLAVSSSENDYLDERINSLQRRLEWVSNNVEHLEGVNLENGRLRIDRLEKDVPDEARTFSLSLYEMLPRIKLTDLLMEVANWTGFHEQFVHASTNRGPNEDETKILMATIMAMGTNVGLTKMAEATPGISYRQMANTAQWRLYEDAMNKAQAVLVNFHHQLFLSSYWGDGTTSSSDGMRVQIGVASLYADANPHYGTGKGATIYRFVSDQFSSFYTKVINTNARDAVHVIDGLLHHETDLAIEEHYTDTAGYTDQVFGLSHLLGYRFAPRLRDLGDSKLYTIGKSNQFPKLEKLLRGQINTKIIKENYDDVLRLAHSIREGTVSASLIMGKLGSYARQNRLSTALREMGKIEKTIFILDYVSSETLRRKIHRGLNKGEAMNALARGIFFGKRGELREKALQDQLQRASALNIIINAISVWNTVYLAKAVEYRKNQLTFNDEFLKHISPLGWEHINFLGEYKFDKNNLTTLNSLRPLNSKIY</sequence>
<dbReference type="NCBIfam" id="NF033527">
    <property type="entry name" value="transpos_Tn3"/>
    <property type="match status" value="1"/>
</dbReference>
<dbReference type="GO" id="GO:0003677">
    <property type="term" value="F:DNA binding"/>
    <property type="evidence" value="ECO:0007669"/>
    <property type="project" value="UniProtKB-KW"/>
</dbReference>
<accession>A0A7S7L658</accession>
<protein>
    <submittedName>
        <fullName evidence="7">Tn3 family transposase</fullName>
    </submittedName>
</protein>
<dbReference type="InterPro" id="IPR025296">
    <property type="entry name" value="DUF4158"/>
</dbReference>
<evidence type="ECO:0000313" key="8">
    <source>
        <dbReference type="Proteomes" id="UP000180175"/>
    </source>
</evidence>
<evidence type="ECO:0000256" key="4">
    <source>
        <dbReference type="ARBA" id="ARBA00023172"/>
    </source>
</evidence>
<evidence type="ECO:0000256" key="3">
    <source>
        <dbReference type="ARBA" id="ARBA00023125"/>
    </source>
</evidence>
<reference evidence="7 8" key="1">
    <citation type="journal article" date="2017" name="Genome Announc.">
        <title>Draft Genome Sequences of Four Alkaliphilic Bacteria Belonging to the Anaerobacillus Genus.</title>
        <authorList>
            <person name="Bassil N.M."/>
            <person name="Lloyd J.R."/>
        </authorList>
    </citation>
    <scope>NUCLEOTIDE SEQUENCE [LARGE SCALE GENOMIC DNA]</scope>
    <source>
        <strain evidence="7 8">NB2006</strain>
    </source>
</reference>
<evidence type="ECO:0000256" key="2">
    <source>
        <dbReference type="ARBA" id="ARBA00022578"/>
    </source>
</evidence>
<dbReference type="InterPro" id="IPR002513">
    <property type="entry name" value="Tn3_Tnp_DDE_dom"/>
</dbReference>
<feature type="domain" description="Tn3 transposase DDE" evidence="5">
    <location>
        <begin position="581"/>
        <end position="967"/>
    </location>
</feature>
<keyword evidence="2" id="KW-0815">Transposition</keyword>
<evidence type="ECO:0000313" key="7">
    <source>
        <dbReference type="EMBL" id="QOY35128.1"/>
    </source>
</evidence>
<evidence type="ECO:0000259" key="5">
    <source>
        <dbReference type="Pfam" id="PF01526"/>
    </source>
</evidence>
<name>A0A7S7L658_9BACI</name>
<organism evidence="7 8">
    <name type="scientific">Anaerobacillus isosaccharinicus</name>
    <dbReference type="NCBI Taxonomy" id="1532552"/>
    <lineage>
        <taxon>Bacteria</taxon>
        <taxon>Bacillati</taxon>
        <taxon>Bacillota</taxon>
        <taxon>Bacilli</taxon>
        <taxon>Bacillales</taxon>
        <taxon>Bacillaceae</taxon>
        <taxon>Anaerobacillus</taxon>
    </lineage>
</organism>
<dbReference type="Pfam" id="PF13700">
    <property type="entry name" value="DUF4158"/>
    <property type="match status" value="1"/>
</dbReference>
<dbReference type="AlphaFoldDB" id="A0A7S7L658"/>
<comment type="similarity">
    <text evidence="1">Belongs to the transposase 7 family.</text>
</comment>
<reference evidence="7 8" key="2">
    <citation type="journal article" date="2019" name="Int. J. Syst. Evol. Microbiol.">
        <title>Anaerobacillus isosaccharinicus sp. nov., an alkaliphilic bacterium which degrades isosaccharinic acid.</title>
        <authorList>
            <person name="Bassil N.M."/>
            <person name="Lloyd J.R."/>
        </authorList>
    </citation>
    <scope>NUCLEOTIDE SEQUENCE [LARGE SCALE GENOMIC DNA]</scope>
    <source>
        <strain evidence="7 8">NB2006</strain>
    </source>
</reference>
<dbReference type="InterPro" id="IPR047653">
    <property type="entry name" value="Tn3-like_transpos"/>
</dbReference>
<dbReference type="GO" id="GO:0006313">
    <property type="term" value="P:DNA transposition"/>
    <property type="evidence" value="ECO:0007669"/>
    <property type="project" value="InterPro"/>
</dbReference>
<dbReference type="KEGG" id="aia:AWH56_020870"/>
<gene>
    <name evidence="7" type="ORF">AWH56_020870</name>
</gene>
<proteinExistence type="inferred from homology"/>
<dbReference type="GO" id="GO:0004803">
    <property type="term" value="F:transposase activity"/>
    <property type="evidence" value="ECO:0007669"/>
    <property type="project" value="InterPro"/>
</dbReference>